<sequence length="109" mass="12157">MRFPPWVKKYSRSQAVVTSPVLLEKSTAAQYLCLCVAKHGFEHRDSLAILQGVEGAYLGSKHTLHRLQQLVGVVCQRPRVFLKHAEQGASLWKKTPTLSFDEHDTGANG</sequence>
<evidence type="ECO:0000313" key="1">
    <source>
        <dbReference type="EMBL" id="TNN76014.1"/>
    </source>
</evidence>
<dbReference type="Proteomes" id="UP000314294">
    <property type="component" value="Unassembled WGS sequence"/>
</dbReference>
<comment type="caution">
    <text evidence="1">The sequence shown here is derived from an EMBL/GenBank/DDBJ whole genome shotgun (WGS) entry which is preliminary data.</text>
</comment>
<dbReference type="EMBL" id="SRLO01000097">
    <property type="protein sequence ID" value="TNN76014.1"/>
    <property type="molecule type" value="Genomic_DNA"/>
</dbReference>
<accession>A0A4Z2IEZ1</accession>
<keyword evidence="2" id="KW-1185">Reference proteome</keyword>
<dbReference type="AlphaFoldDB" id="A0A4Z2IEZ1"/>
<reference evidence="1 2" key="1">
    <citation type="submission" date="2019-03" db="EMBL/GenBank/DDBJ databases">
        <title>First draft genome of Liparis tanakae, snailfish: a comprehensive survey of snailfish specific genes.</title>
        <authorList>
            <person name="Kim W."/>
            <person name="Song I."/>
            <person name="Jeong J.-H."/>
            <person name="Kim D."/>
            <person name="Kim S."/>
            <person name="Ryu S."/>
            <person name="Song J.Y."/>
            <person name="Lee S.K."/>
        </authorList>
    </citation>
    <scope>NUCLEOTIDE SEQUENCE [LARGE SCALE GENOMIC DNA]</scope>
    <source>
        <tissue evidence="1">Muscle</tissue>
    </source>
</reference>
<gene>
    <name evidence="1" type="ORF">EYF80_013777</name>
</gene>
<name>A0A4Z2IEZ1_9TELE</name>
<proteinExistence type="predicted"/>
<protein>
    <submittedName>
        <fullName evidence="1">Uncharacterized protein</fullName>
    </submittedName>
</protein>
<evidence type="ECO:0000313" key="2">
    <source>
        <dbReference type="Proteomes" id="UP000314294"/>
    </source>
</evidence>
<organism evidence="1 2">
    <name type="scientific">Liparis tanakae</name>
    <name type="common">Tanaka's snailfish</name>
    <dbReference type="NCBI Taxonomy" id="230148"/>
    <lineage>
        <taxon>Eukaryota</taxon>
        <taxon>Metazoa</taxon>
        <taxon>Chordata</taxon>
        <taxon>Craniata</taxon>
        <taxon>Vertebrata</taxon>
        <taxon>Euteleostomi</taxon>
        <taxon>Actinopterygii</taxon>
        <taxon>Neopterygii</taxon>
        <taxon>Teleostei</taxon>
        <taxon>Neoteleostei</taxon>
        <taxon>Acanthomorphata</taxon>
        <taxon>Eupercaria</taxon>
        <taxon>Perciformes</taxon>
        <taxon>Cottioidei</taxon>
        <taxon>Cottales</taxon>
        <taxon>Liparidae</taxon>
        <taxon>Liparis</taxon>
    </lineage>
</organism>